<organism evidence="1 2">
    <name type="scientific">Knufia fluminis</name>
    <dbReference type="NCBI Taxonomy" id="191047"/>
    <lineage>
        <taxon>Eukaryota</taxon>
        <taxon>Fungi</taxon>
        <taxon>Dikarya</taxon>
        <taxon>Ascomycota</taxon>
        <taxon>Pezizomycotina</taxon>
        <taxon>Eurotiomycetes</taxon>
        <taxon>Chaetothyriomycetidae</taxon>
        <taxon>Chaetothyriales</taxon>
        <taxon>Trichomeriaceae</taxon>
        <taxon>Knufia</taxon>
    </lineage>
</organism>
<name>A0AAN8ER38_9EURO</name>
<keyword evidence="2" id="KW-1185">Reference proteome</keyword>
<comment type="caution">
    <text evidence="1">The sequence shown here is derived from an EMBL/GenBank/DDBJ whole genome shotgun (WGS) entry which is preliminary data.</text>
</comment>
<dbReference type="AlphaFoldDB" id="A0AAN8ER38"/>
<evidence type="ECO:0000313" key="2">
    <source>
        <dbReference type="Proteomes" id="UP001316803"/>
    </source>
</evidence>
<gene>
    <name evidence="1" type="ORF">OHC33_002214</name>
</gene>
<dbReference type="Proteomes" id="UP001316803">
    <property type="component" value="Unassembled WGS sequence"/>
</dbReference>
<sequence>MEVAEQQPHAFVAGLDISTEQFPPKQLRPKNCALDVLDLTKEIPEKHRGRFDVVHALLRFGSYLQWDDVAYPVMLKVKSVSNGLEGVVDVEREHWLSPALAEVGSLRVKTEWYEEFTTACGKAGSFRDIEKLRLSINPRVLGIEAKTTTMGVQRMIERILSGGMTKEERLIDGIRSEAEGLNALAAHGTFVTYNWFIRVARKA</sequence>
<reference evidence="1 2" key="1">
    <citation type="submission" date="2022-12" db="EMBL/GenBank/DDBJ databases">
        <title>Genomic features and morphological characterization of a novel Knufia sp. strain isolated from spacecraft assembly facility.</title>
        <authorList>
            <person name="Teixeira M."/>
            <person name="Chander A.M."/>
            <person name="Stajich J.E."/>
            <person name="Venkateswaran K."/>
        </authorList>
    </citation>
    <scope>NUCLEOTIDE SEQUENCE [LARGE SCALE GENOMIC DNA]</scope>
    <source>
        <strain evidence="1 2">FJI-L2-BK-P2</strain>
    </source>
</reference>
<evidence type="ECO:0000313" key="1">
    <source>
        <dbReference type="EMBL" id="KAK5956727.1"/>
    </source>
</evidence>
<proteinExistence type="predicted"/>
<accession>A0AAN8ER38</accession>
<dbReference type="EMBL" id="JAKLMC020000004">
    <property type="protein sequence ID" value="KAK5956727.1"/>
    <property type="molecule type" value="Genomic_DNA"/>
</dbReference>
<protein>
    <submittedName>
        <fullName evidence="1">Uncharacterized protein</fullName>
    </submittedName>
</protein>